<evidence type="ECO:0000256" key="5">
    <source>
        <dbReference type="ARBA" id="ARBA00022989"/>
    </source>
</evidence>
<evidence type="ECO:0000256" key="2">
    <source>
        <dbReference type="ARBA" id="ARBA00005811"/>
    </source>
</evidence>
<dbReference type="Proteomes" id="UP000885672">
    <property type="component" value="Unassembled WGS sequence"/>
</dbReference>
<gene>
    <name evidence="8" type="ORF">ENN51_09290</name>
</gene>
<name>A0A7V0XG45_UNCW3</name>
<dbReference type="AlphaFoldDB" id="A0A7V0XG45"/>
<keyword evidence="3" id="KW-1003">Cell membrane</keyword>
<evidence type="ECO:0000256" key="1">
    <source>
        <dbReference type="ARBA" id="ARBA00004162"/>
    </source>
</evidence>
<dbReference type="PANTHER" id="PTHR30558">
    <property type="entry name" value="EXBD MEMBRANE COMPONENT OF PMF-DRIVEN MACROMOLECULE IMPORT SYSTEM"/>
    <property type="match status" value="1"/>
</dbReference>
<keyword evidence="4 7" id="KW-0812">Transmembrane</keyword>
<organism evidence="8">
    <name type="scientific">candidate division WOR-3 bacterium</name>
    <dbReference type="NCBI Taxonomy" id="2052148"/>
    <lineage>
        <taxon>Bacteria</taxon>
        <taxon>Bacteria division WOR-3</taxon>
    </lineage>
</organism>
<protein>
    <submittedName>
        <fullName evidence="8">Biopolymer transporter ExbD</fullName>
    </submittedName>
</protein>
<comment type="subcellular location">
    <subcellularLocation>
        <location evidence="1">Cell membrane</location>
        <topology evidence="1">Single-pass membrane protein</topology>
    </subcellularLocation>
    <subcellularLocation>
        <location evidence="7">Cell membrane</location>
        <topology evidence="7">Single-pass type II membrane protein</topology>
    </subcellularLocation>
</comment>
<dbReference type="Pfam" id="PF02472">
    <property type="entry name" value="ExbD"/>
    <property type="match status" value="1"/>
</dbReference>
<evidence type="ECO:0000256" key="3">
    <source>
        <dbReference type="ARBA" id="ARBA00022475"/>
    </source>
</evidence>
<dbReference type="EMBL" id="DSBX01000356">
    <property type="protein sequence ID" value="HDR00460.1"/>
    <property type="molecule type" value="Genomic_DNA"/>
</dbReference>
<evidence type="ECO:0000256" key="4">
    <source>
        <dbReference type="ARBA" id="ARBA00022692"/>
    </source>
</evidence>
<dbReference type="GO" id="GO:0022857">
    <property type="term" value="F:transmembrane transporter activity"/>
    <property type="evidence" value="ECO:0007669"/>
    <property type="project" value="InterPro"/>
</dbReference>
<dbReference type="Gene3D" id="3.30.420.270">
    <property type="match status" value="1"/>
</dbReference>
<evidence type="ECO:0000256" key="7">
    <source>
        <dbReference type="RuleBase" id="RU003879"/>
    </source>
</evidence>
<accession>A0A7V0XG45</accession>
<evidence type="ECO:0000313" key="8">
    <source>
        <dbReference type="EMBL" id="HDR00460.1"/>
    </source>
</evidence>
<evidence type="ECO:0000256" key="6">
    <source>
        <dbReference type="ARBA" id="ARBA00023136"/>
    </source>
</evidence>
<dbReference type="GO" id="GO:0015031">
    <property type="term" value="P:protein transport"/>
    <property type="evidence" value="ECO:0007669"/>
    <property type="project" value="UniProtKB-KW"/>
</dbReference>
<dbReference type="PANTHER" id="PTHR30558:SF3">
    <property type="entry name" value="BIOPOLYMER TRANSPORT PROTEIN EXBD-RELATED"/>
    <property type="match status" value="1"/>
</dbReference>
<keyword evidence="7" id="KW-0813">Transport</keyword>
<comment type="similarity">
    <text evidence="2 7">Belongs to the ExbD/TolR family.</text>
</comment>
<sequence length="138" mass="15429">MKRITQRRERGVDIPTASTGDIAFLLIIFFMVSTVFRKEVGLQVILPQAAATERLLRRRNVASVWLDARGNSTIDDNLVTPELVTVVMAEKVLNNPDLVVSLQVDREVDYGRVNDVLEALKEARALKVTFATEYLEGG</sequence>
<keyword evidence="7" id="KW-0653">Protein transport</keyword>
<comment type="caution">
    <text evidence="8">The sequence shown here is derived from an EMBL/GenBank/DDBJ whole genome shotgun (WGS) entry which is preliminary data.</text>
</comment>
<dbReference type="GO" id="GO:0005886">
    <property type="term" value="C:plasma membrane"/>
    <property type="evidence" value="ECO:0007669"/>
    <property type="project" value="UniProtKB-SubCell"/>
</dbReference>
<keyword evidence="5" id="KW-1133">Transmembrane helix</keyword>
<keyword evidence="6" id="KW-0472">Membrane</keyword>
<dbReference type="InterPro" id="IPR003400">
    <property type="entry name" value="ExbD"/>
</dbReference>
<proteinExistence type="inferred from homology"/>
<reference evidence="8" key="1">
    <citation type="journal article" date="2020" name="mSystems">
        <title>Genome- and Community-Level Interaction Insights into Carbon Utilization and Element Cycling Functions of Hydrothermarchaeota in Hydrothermal Sediment.</title>
        <authorList>
            <person name="Zhou Z."/>
            <person name="Liu Y."/>
            <person name="Xu W."/>
            <person name="Pan J."/>
            <person name="Luo Z.H."/>
            <person name="Li M."/>
        </authorList>
    </citation>
    <scope>NUCLEOTIDE SEQUENCE [LARGE SCALE GENOMIC DNA]</scope>
    <source>
        <strain evidence="8">SpSt-1182</strain>
    </source>
</reference>